<evidence type="ECO:0000256" key="1">
    <source>
        <dbReference type="SAM" id="MobiDB-lite"/>
    </source>
</evidence>
<evidence type="ECO:0000313" key="3">
    <source>
        <dbReference type="EMBL" id="KRG72039.1"/>
    </source>
</evidence>
<name>A0A0R0D0Z4_9GAMM</name>
<feature type="region of interest" description="Disordered" evidence="1">
    <location>
        <begin position="85"/>
        <end position="113"/>
    </location>
</feature>
<feature type="signal peptide" evidence="2">
    <location>
        <begin position="1"/>
        <end position="26"/>
    </location>
</feature>
<dbReference type="STRING" id="344882.ABB29_00830"/>
<feature type="compositionally biased region" description="Low complexity" evidence="1">
    <location>
        <begin position="97"/>
        <end position="106"/>
    </location>
</feature>
<protein>
    <submittedName>
        <fullName evidence="3">Uncharacterized protein</fullName>
    </submittedName>
</protein>
<dbReference type="AlphaFoldDB" id="A0A0R0D0Z4"/>
<accession>A0A0R0D0Z4</accession>
<keyword evidence="4" id="KW-1185">Reference proteome</keyword>
<organism evidence="3 4">
    <name type="scientific">Pseudoxanthomonas dokdonensis</name>
    <dbReference type="NCBI Taxonomy" id="344882"/>
    <lineage>
        <taxon>Bacteria</taxon>
        <taxon>Pseudomonadati</taxon>
        <taxon>Pseudomonadota</taxon>
        <taxon>Gammaproteobacteria</taxon>
        <taxon>Lysobacterales</taxon>
        <taxon>Lysobacteraceae</taxon>
        <taxon>Pseudoxanthomonas</taxon>
    </lineage>
</organism>
<evidence type="ECO:0000256" key="2">
    <source>
        <dbReference type="SAM" id="SignalP"/>
    </source>
</evidence>
<keyword evidence="2" id="KW-0732">Signal</keyword>
<proteinExistence type="predicted"/>
<gene>
    <name evidence="3" type="ORF">ABB29_00830</name>
</gene>
<dbReference type="EMBL" id="LDJL01000001">
    <property type="protein sequence ID" value="KRG72039.1"/>
    <property type="molecule type" value="Genomic_DNA"/>
</dbReference>
<comment type="caution">
    <text evidence="3">The sequence shown here is derived from an EMBL/GenBank/DDBJ whole genome shotgun (WGS) entry which is preliminary data.</text>
</comment>
<dbReference type="Proteomes" id="UP000052052">
    <property type="component" value="Unassembled WGS sequence"/>
</dbReference>
<reference evidence="3 4" key="1">
    <citation type="submission" date="2015-05" db="EMBL/GenBank/DDBJ databases">
        <title>Genome sequencing and analysis of members of genus Stenotrophomonas.</title>
        <authorList>
            <person name="Patil P.P."/>
            <person name="Midha S."/>
            <person name="Patil P.B."/>
        </authorList>
    </citation>
    <scope>NUCLEOTIDE SEQUENCE [LARGE SCALE GENOMIC DNA]</scope>
    <source>
        <strain evidence="3 4">DSM 21858</strain>
    </source>
</reference>
<sequence>MGHGMNRLPRTLGLALLGLCSTGLLANAGLAQTRMDRTRTSEFPAGSAEATDIRQWLQDHAHYLNGNMIGELDKLGTLTVTWQAQQSDPATPDDDLPLALPASGASGDRISISSCGSDKLEQQSWRYQWAGSASDGSWVLESYHYSRTSCATED</sequence>
<evidence type="ECO:0000313" key="4">
    <source>
        <dbReference type="Proteomes" id="UP000052052"/>
    </source>
</evidence>
<dbReference type="PATRIC" id="fig|344882.3.peg.170"/>
<feature type="chain" id="PRO_5006394900" evidence="2">
    <location>
        <begin position="27"/>
        <end position="154"/>
    </location>
</feature>